<dbReference type="SUPFAM" id="SSF53092">
    <property type="entry name" value="Creatinase/prolidase N-terminal domain"/>
    <property type="match status" value="1"/>
</dbReference>
<evidence type="ECO:0000259" key="5">
    <source>
        <dbReference type="Pfam" id="PF01321"/>
    </source>
</evidence>
<dbReference type="InterPro" id="IPR032416">
    <property type="entry name" value="Peptidase_M24_C"/>
</dbReference>
<reference evidence="7" key="1">
    <citation type="submission" date="2020-12" db="EMBL/GenBank/DDBJ databases">
        <title>Clostridium thailandense sp. nov., a novel acetogenic bacterium isolated from peat land soil in Thailand.</title>
        <authorList>
            <person name="Chaikitkaew S."/>
            <person name="Birkeland N.K."/>
        </authorList>
    </citation>
    <scope>NUCLEOTIDE SEQUENCE</scope>
    <source>
        <strain evidence="7">DSM 17425</strain>
    </source>
</reference>
<dbReference type="FunFam" id="3.90.230.10:FF:000009">
    <property type="entry name" value="xaa-Pro aminopeptidase 2"/>
    <property type="match status" value="1"/>
</dbReference>
<dbReference type="Gene3D" id="3.40.350.10">
    <property type="entry name" value="Creatinase/prolidase N-terminal domain"/>
    <property type="match status" value="2"/>
</dbReference>
<dbReference type="InterPro" id="IPR033740">
    <property type="entry name" value="Pept_M24B"/>
</dbReference>
<dbReference type="AlphaFoldDB" id="A0A934HY67"/>
<evidence type="ECO:0000313" key="7">
    <source>
        <dbReference type="EMBL" id="MBI6872702.1"/>
    </source>
</evidence>
<comment type="similarity">
    <text evidence="1">Belongs to the peptidase M24B family.</text>
</comment>
<dbReference type="RefSeq" id="WP_211142206.1">
    <property type="nucleotide sequence ID" value="NZ_JAEEGB010000008.1"/>
</dbReference>
<feature type="domain" description="Peptidase M24 C-terminal" evidence="6">
    <location>
        <begin position="532"/>
        <end position="592"/>
    </location>
</feature>
<proteinExistence type="inferred from homology"/>
<dbReference type="Gene3D" id="3.90.230.10">
    <property type="entry name" value="Creatinase/methionine aminopeptidase superfamily"/>
    <property type="match status" value="1"/>
</dbReference>
<dbReference type="SUPFAM" id="SSF55920">
    <property type="entry name" value="Creatinase/aminopeptidase"/>
    <property type="match status" value="1"/>
</dbReference>
<dbReference type="PANTHER" id="PTHR43763">
    <property type="entry name" value="XAA-PRO AMINOPEPTIDASE 1"/>
    <property type="match status" value="1"/>
</dbReference>
<evidence type="ECO:0000313" key="8">
    <source>
        <dbReference type="Proteomes" id="UP000622687"/>
    </source>
</evidence>
<dbReference type="InterPro" id="IPR000587">
    <property type="entry name" value="Creatinase_N"/>
</dbReference>
<dbReference type="FunFam" id="3.40.350.10:FF:000003">
    <property type="entry name" value="Xaa-pro aminopeptidase P"/>
    <property type="match status" value="1"/>
</dbReference>
<evidence type="ECO:0000259" key="4">
    <source>
        <dbReference type="Pfam" id="PF00557"/>
    </source>
</evidence>
<dbReference type="InterPro" id="IPR029149">
    <property type="entry name" value="Creatin/AminoP/Spt16_N"/>
</dbReference>
<evidence type="ECO:0000256" key="1">
    <source>
        <dbReference type="ARBA" id="ARBA00008766"/>
    </source>
</evidence>
<feature type="domain" description="Creatinase N-terminal" evidence="5">
    <location>
        <begin position="6"/>
        <end position="132"/>
    </location>
</feature>
<keyword evidence="8" id="KW-1185">Reference proteome</keyword>
<dbReference type="Proteomes" id="UP000622687">
    <property type="component" value="Unassembled WGS sequence"/>
</dbReference>
<dbReference type="GO" id="GO:0070006">
    <property type="term" value="F:metalloaminopeptidase activity"/>
    <property type="evidence" value="ECO:0007669"/>
    <property type="project" value="InterPro"/>
</dbReference>
<sequence>MSIKERVNSLREKMKEKGIYAYIVPSSDAHQSEYVAEHWKSRQWISGFTGSAGTAVITLDDAGLWADGRYFIQAEKQLEGSGIKLFKMGQPSVPTIEAWLSKVVPQNGVVGFDGSVLSTSLARNIEKAVSKKGTTLEHRYDLIDELWKDRPSISTEPIFVHDVKYAGKSRVEKVRMVREEMKKDEATHLVLSSLDDIAWLLNIRGTDVPCNPVAVSYVVVSEKETVLFINPVKVKDEVKKELEQDGIVIKAYEDVNNYLKTLAKESKVMLDPVKTSFGICKGLNEGIEIIEKDNITTKIKGIKNEVEIENIKNAHIKDGVAMVKFLHWLDNNLGKEEISEISSANKLESFRAEQELYKGISFTTIAGYKEHAAMMHYSATPESDYKLKKEGMFLLDSGGQYLDGTTDITRTMVLGTLTEEEKRDFTLVVRGVIDLSMARFLHGVNGTNLDILARRPLWEHGIDYKCGTGHGVGFFLNVHEGPHAIRCNVVPTVLEEGMIVTNEPGVYKEGRHGIRTENILLVVKDEETEFGQFMKFETITFCPIDLEGIVPEMLTSEERAWLNNYHKEVYNKLSPYLNEEEKVWLKHKTREI</sequence>
<dbReference type="InterPro" id="IPR036005">
    <property type="entry name" value="Creatinase/aminopeptidase-like"/>
</dbReference>
<accession>A0A934HY67</accession>
<dbReference type="EMBL" id="JAEEGB010000008">
    <property type="protein sequence ID" value="MBI6872702.1"/>
    <property type="molecule type" value="Genomic_DNA"/>
</dbReference>
<keyword evidence="7" id="KW-0645">Protease</keyword>
<protein>
    <submittedName>
        <fullName evidence="7">Aminopeptidase P family protein</fullName>
    </submittedName>
</protein>
<dbReference type="Pfam" id="PF16188">
    <property type="entry name" value="Peptidase_M24_C"/>
    <property type="match status" value="1"/>
</dbReference>
<name>A0A934HY67_9CLOT</name>
<dbReference type="GO" id="GO:0046872">
    <property type="term" value="F:metal ion binding"/>
    <property type="evidence" value="ECO:0007669"/>
    <property type="project" value="UniProtKB-KW"/>
</dbReference>
<dbReference type="Pfam" id="PF16189">
    <property type="entry name" value="Creatinase_N_2"/>
    <property type="match status" value="1"/>
</dbReference>
<comment type="caution">
    <text evidence="7">The sequence shown here is derived from an EMBL/GenBank/DDBJ whole genome shotgun (WGS) entry which is preliminary data.</text>
</comment>
<feature type="domain" description="Peptidase M24" evidence="4">
    <location>
        <begin position="309"/>
        <end position="523"/>
    </location>
</feature>
<dbReference type="Pfam" id="PF01321">
    <property type="entry name" value="Creatinase_N"/>
    <property type="match status" value="1"/>
</dbReference>
<dbReference type="CDD" id="cd01085">
    <property type="entry name" value="APP"/>
    <property type="match status" value="1"/>
</dbReference>
<evidence type="ECO:0000259" key="6">
    <source>
        <dbReference type="Pfam" id="PF16188"/>
    </source>
</evidence>
<dbReference type="InterPro" id="IPR000994">
    <property type="entry name" value="Pept_M24"/>
</dbReference>
<dbReference type="Pfam" id="PF00557">
    <property type="entry name" value="Peptidase_M24"/>
    <property type="match status" value="1"/>
</dbReference>
<keyword evidence="7" id="KW-0031">Aminopeptidase</keyword>
<evidence type="ECO:0000256" key="2">
    <source>
        <dbReference type="ARBA" id="ARBA00022723"/>
    </source>
</evidence>
<evidence type="ECO:0000256" key="3">
    <source>
        <dbReference type="ARBA" id="ARBA00022801"/>
    </source>
</evidence>
<keyword evidence="2" id="KW-0479">Metal-binding</keyword>
<dbReference type="PANTHER" id="PTHR43763:SF6">
    <property type="entry name" value="XAA-PRO AMINOPEPTIDASE 1"/>
    <property type="match status" value="1"/>
</dbReference>
<keyword evidence="3" id="KW-0378">Hydrolase</keyword>
<organism evidence="7 8">
    <name type="scientific">Clostridium aciditolerans</name>
    <dbReference type="NCBI Taxonomy" id="339861"/>
    <lineage>
        <taxon>Bacteria</taxon>
        <taxon>Bacillati</taxon>
        <taxon>Bacillota</taxon>
        <taxon>Clostridia</taxon>
        <taxon>Eubacteriales</taxon>
        <taxon>Clostridiaceae</taxon>
        <taxon>Clostridium</taxon>
    </lineage>
</organism>
<dbReference type="InterPro" id="IPR050422">
    <property type="entry name" value="X-Pro_aminopeptidase_P"/>
</dbReference>
<dbReference type="GO" id="GO:0005737">
    <property type="term" value="C:cytoplasm"/>
    <property type="evidence" value="ECO:0007669"/>
    <property type="project" value="UniProtKB-ARBA"/>
</dbReference>
<gene>
    <name evidence="7" type="ORF">I6U51_08250</name>
</gene>